<keyword evidence="3" id="KW-0812">Transmembrane</keyword>
<evidence type="ECO:0000256" key="1">
    <source>
        <dbReference type="ARBA" id="ARBA00006068"/>
    </source>
</evidence>
<feature type="domain" description="Cell envelope-related transcriptional attenuator" evidence="4">
    <location>
        <begin position="108"/>
        <end position="248"/>
    </location>
</feature>
<dbReference type="Pfam" id="PF03816">
    <property type="entry name" value="LytR_cpsA_psr"/>
    <property type="match status" value="1"/>
</dbReference>
<evidence type="ECO:0000256" key="3">
    <source>
        <dbReference type="SAM" id="Phobius"/>
    </source>
</evidence>
<feature type="transmembrane region" description="Helical" evidence="3">
    <location>
        <begin position="28"/>
        <end position="52"/>
    </location>
</feature>
<organism evidence="5 6">
    <name type="scientific">Aerococcus viridans</name>
    <dbReference type="NCBI Taxonomy" id="1377"/>
    <lineage>
        <taxon>Bacteria</taxon>
        <taxon>Bacillati</taxon>
        <taxon>Bacillota</taxon>
        <taxon>Bacilli</taxon>
        <taxon>Lactobacillales</taxon>
        <taxon>Aerococcaceae</taxon>
        <taxon>Aerococcus</taxon>
    </lineage>
</organism>
<evidence type="ECO:0000313" key="6">
    <source>
        <dbReference type="Proteomes" id="UP000192813"/>
    </source>
</evidence>
<comment type="caution">
    <text evidence="5">The sequence shown here is derived from an EMBL/GenBank/DDBJ whole genome shotgun (WGS) entry which is preliminary data.</text>
</comment>
<keyword evidence="3" id="KW-0472">Membrane</keyword>
<dbReference type="RefSeq" id="WP_083069082.1">
    <property type="nucleotide sequence ID" value="NZ_CBCPHS010000013.1"/>
</dbReference>
<feature type="region of interest" description="Disordered" evidence="2">
    <location>
        <begin position="1"/>
        <end position="20"/>
    </location>
</feature>
<proteinExistence type="inferred from homology"/>
<feature type="compositionally biased region" description="Basic and acidic residues" evidence="2">
    <location>
        <begin position="11"/>
        <end position="20"/>
    </location>
</feature>
<comment type="similarity">
    <text evidence="1">Belongs to the LytR/CpsA/Psr (LCP) family.</text>
</comment>
<feature type="compositionally biased region" description="Basic residues" evidence="2">
    <location>
        <begin position="1"/>
        <end position="10"/>
    </location>
</feature>
<evidence type="ECO:0000256" key="2">
    <source>
        <dbReference type="SAM" id="MobiDB-lite"/>
    </source>
</evidence>
<dbReference type="PANTHER" id="PTHR33392">
    <property type="entry name" value="POLYISOPRENYL-TEICHOIC ACID--PEPTIDOGLYCAN TEICHOIC ACID TRANSFERASE TAGU"/>
    <property type="match status" value="1"/>
</dbReference>
<dbReference type="Gene3D" id="3.40.630.190">
    <property type="entry name" value="LCP protein"/>
    <property type="match status" value="1"/>
</dbReference>
<dbReference type="Proteomes" id="UP000192813">
    <property type="component" value="Unassembled WGS sequence"/>
</dbReference>
<accession>A0A2J9PN97</accession>
<sequence>MANRESRHRRSQGEAYHEERPRKKRRGLLGCFGWVLLAFLIIGGGILAYSYYRIDQTGDAIYQPADADGAEPVEEVREKEVTVSDKEPISILLMGMDSGGTRTTGEQNTDVMILVTINPNTQTAKMVSIPRDTYVSSIDFKINGAYAMAGGASGSINAVQNLLNVPVDYYALVNMTGMMNIIDAIGGVSLYNDFSFSQDEYTFPEGQITLETGAEALAYVRNRYDDPDGDYGRADRQRQVLLAILDKYSDVSNIGSLGSLFDTVQANVVTDLTVSDMTQLALNYRVDSENVESTTLVGTGDMSTGIYYNILSESQISETSTELREHLELE</sequence>
<dbReference type="PANTHER" id="PTHR33392:SF6">
    <property type="entry name" value="POLYISOPRENYL-TEICHOIC ACID--PEPTIDOGLYCAN TEICHOIC ACID TRANSFERASE TAGU"/>
    <property type="match status" value="1"/>
</dbReference>
<dbReference type="InterPro" id="IPR004474">
    <property type="entry name" value="LytR_CpsA_psr"/>
</dbReference>
<dbReference type="EMBL" id="NBTM02000001">
    <property type="protein sequence ID" value="PNL91819.1"/>
    <property type="molecule type" value="Genomic_DNA"/>
</dbReference>
<evidence type="ECO:0000259" key="4">
    <source>
        <dbReference type="Pfam" id="PF03816"/>
    </source>
</evidence>
<evidence type="ECO:0000313" key="5">
    <source>
        <dbReference type="EMBL" id="PNL91819.1"/>
    </source>
</evidence>
<keyword evidence="3" id="KW-1133">Transmembrane helix</keyword>
<dbReference type="AlphaFoldDB" id="A0A2J9PN97"/>
<name>A0A2J9PN97_9LACT</name>
<gene>
    <name evidence="5" type="ORF">A6J77_006105</name>
</gene>
<protein>
    <submittedName>
        <fullName evidence="5">LytR family transcriptional regulator</fullName>
    </submittedName>
</protein>
<dbReference type="NCBIfam" id="TIGR00350">
    <property type="entry name" value="lytR_cpsA_psr"/>
    <property type="match status" value="1"/>
</dbReference>
<reference evidence="6" key="1">
    <citation type="submission" date="2017-12" db="EMBL/GenBank/DDBJ databases">
        <title>FDA dAtabase for Regulatory Grade micrObial Sequences (FDA-ARGOS): Supporting development and validation of Infectious Disease Dx tests.</title>
        <authorList>
            <person name="Hoffmann M."/>
            <person name="Allard M."/>
            <person name="Evans P."/>
            <person name="Brown E."/>
            <person name="Tallon L."/>
            <person name="Sadzewicz L."/>
            <person name="Sengamalay N."/>
            <person name="Ott S."/>
            <person name="Godinez A."/>
            <person name="Nagaraj S."/>
            <person name="Vavikolanu K."/>
            <person name="Aluvathingal J."/>
            <person name="Nadendla S."/>
            <person name="Sichtig H."/>
        </authorList>
    </citation>
    <scope>NUCLEOTIDE SEQUENCE [LARGE SCALE GENOMIC DNA]</scope>
    <source>
        <strain evidence="6">FDAARGOS_249</strain>
    </source>
</reference>
<dbReference type="InterPro" id="IPR050922">
    <property type="entry name" value="LytR/CpsA/Psr_CW_biosynth"/>
</dbReference>